<dbReference type="GO" id="GO:0043565">
    <property type="term" value="F:sequence-specific DNA binding"/>
    <property type="evidence" value="ECO:0007669"/>
    <property type="project" value="TreeGrafter"/>
</dbReference>
<organism evidence="6 7">
    <name type="scientific">Microvirga brassicacearum</name>
    <dbReference type="NCBI Taxonomy" id="2580413"/>
    <lineage>
        <taxon>Bacteria</taxon>
        <taxon>Pseudomonadati</taxon>
        <taxon>Pseudomonadota</taxon>
        <taxon>Alphaproteobacteria</taxon>
        <taxon>Hyphomicrobiales</taxon>
        <taxon>Methylobacteriaceae</taxon>
        <taxon>Microvirga</taxon>
    </lineage>
</organism>
<dbReference type="AlphaFoldDB" id="A0A5N3PHT5"/>
<feature type="domain" description="HTH lysR-type" evidence="5">
    <location>
        <begin position="2"/>
        <end position="59"/>
    </location>
</feature>
<evidence type="ECO:0000256" key="4">
    <source>
        <dbReference type="ARBA" id="ARBA00023163"/>
    </source>
</evidence>
<evidence type="ECO:0000313" key="7">
    <source>
        <dbReference type="Proteomes" id="UP000325684"/>
    </source>
</evidence>
<name>A0A5N3PHT5_9HYPH</name>
<dbReference type="CDD" id="cd08422">
    <property type="entry name" value="PBP2_CrgA_like"/>
    <property type="match status" value="1"/>
</dbReference>
<dbReference type="InterPro" id="IPR036390">
    <property type="entry name" value="WH_DNA-bd_sf"/>
</dbReference>
<dbReference type="PROSITE" id="PS50931">
    <property type="entry name" value="HTH_LYSR"/>
    <property type="match status" value="1"/>
</dbReference>
<dbReference type="GO" id="GO:0003700">
    <property type="term" value="F:DNA-binding transcription factor activity"/>
    <property type="evidence" value="ECO:0007669"/>
    <property type="project" value="InterPro"/>
</dbReference>
<evidence type="ECO:0000313" key="6">
    <source>
        <dbReference type="EMBL" id="KAB0269286.1"/>
    </source>
</evidence>
<evidence type="ECO:0000256" key="2">
    <source>
        <dbReference type="ARBA" id="ARBA00023015"/>
    </source>
</evidence>
<dbReference type="OrthoDB" id="9786526at2"/>
<dbReference type="InterPro" id="IPR000847">
    <property type="entry name" value="LysR_HTH_N"/>
</dbReference>
<dbReference type="FunFam" id="1.10.10.10:FF:000001">
    <property type="entry name" value="LysR family transcriptional regulator"/>
    <property type="match status" value="1"/>
</dbReference>
<dbReference type="GO" id="GO:0006351">
    <property type="term" value="P:DNA-templated transcription"/>
    <property type="evidence" value="ECO:0007669"/>
    <property type="project" value="TreeGrafter"/>
</dbReference>
<keyword evidence="4" id="KW-0804">Transcription</keyword>
<proteinExistence type="inferred from homology"/>
<dbReference type="Pfam" id="PF03466">
    <property type="entry name" value="LysR_substrate"/>
    <property type="match status" value="1"/>
</dbReference>
<keyword evidence="7" id="KW-1185">Reference proteome</keyword>
<evidence type="ECO:0000256" key="1">
    <source>
        <dbReference type="ARBA" id="ARBA00009437"/>
    </source>
</evidence>
<dbReference type="Gene3D" id="3.40.190.290">
    <property type="match status" value="1"/>
</dbReference>
<dbReference type="RefSeq" id="WP_150942343.1">
    <property type="nucleotide sequence ID" value="NZ_VCMV01000003.1"/>
</dbReference>
<sequence>MLNLNDLHFFAQAVDSGGFAAAARRLGCPKSTISKRVAALEATLGAQLVHRTSRSFTLTDVGRDVYDHARAAMIEAEAAETVVHRRLAEPSGTVRITASVPTAQFQLADCLPILARQYPKLRIQLHVTDRFIDLVHEGFDIAIRSHFAPLPDSDLMQRRMSEEQITLVAAPSYVAQRGEPTTPEALSDHDGLMTNMTMKLWRLSDASGRTVNVAPRPQLYADESVALMKAAEASLGIVCLPEVISAQAVREGRLVRVLPAWTAGSVMTTILTPHKRGQLPAVRAVIDFLAQKDAAGTHLSASRMAAS</sequence>
<dbReference type="InterPro" id="IPR005119">
    <property type="entry name" value="LysR_subst-bd"/>
</dbReference>
<dbReference type="PANTHER" id="PTHR30537">
    <property type="entry name" value="HTH-TYPE TRANSCRIPTIONAL REGULATOR"/>
    <property type="match status" value="1"/>
</dbReference>
<dbReference type="PANTHER" id="PTHR30537:SF31">
    <property type="entry name" value="TRANSCRIPTIONAL REGULATOR, LYSR FAMILY"/>
    <property type="match status" value="1"/>
</dbReference>
<dbReference type="InterPro" id="IPR058163">
    <property type="entry name" value="LysR-type_TF_proteobact-type"/>
</dbReference>
<evidence type="ECO:0000256" key="3">
    <source>
        <dbReference type="ARBA" id="ARBA00023125"/>
    </source>
</evidence>
<dbReference type="SUPFAM" id="SSF46785">
    <property type="entry name" value="Winged helix' DNA-binding domain"/>
    <property type="match status" value="1"/>
</dbReference>
<dbReference type="SUPFAM" id="SSF53850">
    <property type="entry name" value="Periplasmic binding protein-like II"/>
    <property type="match status" value="1"/>
</dbReference>
<evidence type="ECO:0000259" key="5">
    <source>
        <dbReference type="PROSITE" id="PS50931"/>
    </source>
</evidence>
<dbReference type="Proteomes" id="UP000325684">
    <property type="component" value="Unassembled WGS sequence"/>
</dbReference>
<gene>
    <name evidence="6" type="ORF">FEZ63_03635</name>
</gene>
<dbReference type="InterPro" id="IPR036388">
    <property type="entry name" value="WH-like_DNA-bd_sf"/>
</dbReference>
<comment type="caution">
    <text evidence="6">The sequence shown here is derived from an EMBL/GenBank/DDBJ whole genome shotgun (WGS) entry which is preliminary data.</text>
</comment>
<keyword evidence="2" id="KW-0805">Transcription regulation</keyword>
<dbReference type="EMBL" id="VCMV01000003">
    <property type="protein sequence ID" value="KAB0269286.1"/>
    <property type="molecule type" value="Genomic_DNA"/>
</dbReference>
<protein>
    <submittedName>
        <fullName evidence="6">LysR family transcriptional regulator</fullName>
    </submittedName>
</protein>
<keyword evidence="3" id="KW-0238">DNA-binding</keyword>
<accession>A0A5N3PHT5</accession>
<dbReference type="Pfam" id="PF00126">
    <property type="entry name" value="HTH_1"/>
    <property type="match status" value="1"/>
</dbReference>
<reference evidence="6 7" key="1">
    <citation type="journal article" date="2019" name="Microorganisms">
        <title>Genome Insights into the Novel Species Microvirga brassicacearum, a Rapeseed Endophyte with Biotechnological Potential.</title>
        <authorList>
            <person name="Jimenez-Gomez A."/>
            <person name="Saati-Santamaria Z."/>
            <person name="Igual J.M."/>
            <person name="Rivas R."/>
            <person name="Mateos P.F."/>
            <person name="Garcia-Fraile P."/>
        </authorList>
    </citation>
    <scope>NUCLEOTIDE SEQUENCE [LARGE SCALE GENOMIC DNA]</scope>
    <source>
        <strain evidence="6 7">CDVBN77</strain>
    </source>
</reference>
<comment type="similarity">
    <text evidence="1">Belongs to the LysR transcriptional regulatory family.</text>
</comment>
<dbReference type="Gene3D" id="1.10.10.10">
    <property type="entry name" value="Winged helix-like DNA-binding domain superfamily/Winged helix DNA-binding domain"/>
    <property type="match status" value="1"/>
</dbReference>